<proteinExistence type="predicted"/>
<sequence length="39" mass="4666">MNKCKMTWNLIVEDKEYFSTYGKEGDNPMTLTQIEYSEK</sequence>
<comment type="caution">
    <text evidence="1">The sequence shown here is derived from an EMBL/GenBank/DDBJ whole genome shotgun (WGS) entry which is preliminary data.</text>
</comment>
<keyword evidence="2" id="KW-1185">Reference proteome</keyword>
<name>A0A1H9I8H0_9BACI</name>
<evidence type="ECO:0000313" key="2">
    <source>
        <dbReference type="Proteomes" id="UP000198733"/>
    </source>
</evidence>
<dbReference type="Proteomes" id="UP000198733">
    <property type="component" value="Unassembled WGS sequence"/>
</dbReference>
<evidence type="ECO:0000313" key="1">
    <source>
        <dbReference type="EMBL" id="SEQ70846.1"/>
    </source>
</evidence>
<dbReference type="EMBL" id="FOEH01000005">
    <property type="protein sequence ID" value="SEQ70846.1"/>
    <property type="molecule type" value="Genomic_DNA"/>
</dbReference>
<protein>
    <submittedName>
        <fullName evidence="1">Uncharacterized protein</fullName>
    </submittedName>
</protein>
<reference evidence="1 2" key="1">
    <citation type="submission" date="2016-10" db="EMBL/GenBank/DDBJ databases">
        <authorList>
            <person name="Varghese N."/>
            <person name="Submissions S."/>
        </authorList>
    </citation>
    <scope>NUCLEOTIDE SEQUENCE [LARGE SCALE GENOMIC DNA]</scope>
    <source>
        <strain evidence="1 2">CGMCC 1.7734</strain>
    </source>
</reference>
<organism evidence="1 2">
    <name type="scientific">Virgibacillus subterraneus</name>
    <dbReference type="NCBI Taxonomy" id="621109"/>
    <lineage>
        <taxon>Bacteria</taxon>
        <taxon>Bacillati</taxon>
        <taxon>Bacillota</taxon>
        <taxon>Bacilli</taxon>
        <taxon>Bacillales</taxon>
        <taxon>Bacillaceae</taxon>
        <taxon>Virgibacillus</taxon>
    </lineage>
</organism>
<gene>
    <name evidence="1" type="ORF">SAMN05216232_3084</name>
</gene>
<accession>A0A1H9I8H0</accession>